<dbReference type="InterPro" id="IPR027387">
    <property type="entry name" value="Cytb/b6-like_sf"/>
</dbReference>
<dbReference type="InterPro" id="IPR016174">
    <property type="entry name" value="Di-haem_cyt_TM"/>
</dbReference>
<comment type="similarity">
    <text evidence="16">Belongs to the cytochrome b family.</text>
</comment>
<reference evidence="19" key="1">
    <citation type="journal article" date="2005" name="Mol. Phylogenet. Evol.">
        <title>Complete nucleotide sequence of the mitochondrial genome of Doliolum nationalis with implications for evolution of urochordates.</title>
        <authorList>
            <person name="Yokobori S."/>
            <person name="Oshima T."/>
            <person name="Wada H."/>
        </authorList>
    </citation>
    <scope>NUCLEOTIDE SEQUENCE</scope>
</reference>
<evidence type="ECO:0000256" key="6">
    <source>
        <dbReference type="ARBA" id="ARBA00022660"/>
    </source>
</evidence>
<dbReference type="Pfam" id="PF00032">
    <property type="entry name" value="Cytochrom_B_C"/>
    <property type="match status" value="1"/>
</dbReference>
<feature type="domain" description="Cytochrome b/b6 C-terminal region profile" evidence="18">
    <location>
        <begin position="205"/>
        <end position="359"/>
    </location>
</feature>
<evidence type="ECO:0000256" key="12">
    <source>
        <dbReference type="ARBA" id="ARBA00023004"/>
    </source>
</evidence>
<feature type="transmembrane region" description="Helical" evidence="16">
    <location>
        <begin position="215"/>
        <end position="241"/>
    </location>
</feature>
<evidence type="ECO:0000259" key="17">
    <source>
        <dbReference type="PROSITE" id="PS51002"/>
    </source>
</evidence>
<evidence type="ECO:0000256" key="2">
    <source>
        <dbReference type="ARBA" id="ARBA00004448"/>
    </source>
</evidence>
<comment type="subcellular location">
    <subcellularLocation>
        <location evidence="2">Mitochondrion inner membrane</location>
        <topology evidence="2">Multi-pass membrane protein</topology>
    </subcellularLocation>
</comment>
<dbReference type="InterPro" id="IPR005798">
    <property type="entry name" value="Cyt_b/b6_C"/>
</dbReference>
<evidence type="ECO:0000256" key="4">
    <source>
        <dbReference type="ARBA" id="ARBA00022448"/>
    </source>
</evidence>
<comment type="function">
    <text evidence="1 16">Component of the ubiquinol-cytochrome c reductase complex (complex III or cytochrome b-c1 complex) that is part of the mitochondrial respiratory chain. The b-c1 complex mediates electron transfer from ubiquinol to cytochrome c. Contributes to the generation of a proton gradient across the mitochondrial membrane that is then used for ATP synthesis.</text>
</comment>
<dbReference type="PROSITE" id="PS51002">
    <property type="entry name" value="CYTB_NTER"/>
    <property type="match status" value="1"/>
</dbReference>
<dbReference type="SUPFAM" id="SSF81342">
    <property type="entry name" value="Transmembrane di-heme cytochromes"/>
    <property type="match status" value="1"/>
</dbReference>
<feature type="transmembrane region" description="Helical" evidence="16">
    <location>
        <begin position="314"/>
        <end position="331"/>
    </location>
</feature>
<dbReference type="PANTHER" id="PTHR19271:SF16">
    <property type="entry name" value="CYTOCHROME B"/>
    <property type="match status" value="1"/>
</dbReference>
<evidence type="ECO:0000256" key="3">
    <source>
        <dbReference type="ARBA" id="ARBA00013531"/>
    </source>
</evidence>
<evidence type="ECO:0000256" key="14">
    <source>
        <dbReference type="ARBA" id="ARBA00023128"/>
    </source>
</evidence>
<dbReference type="GO" id="GO:0008121">
    <property type="term" value="F:quinol-cytochrome-c reductase activity"/>
    <property type="evidence" value="ECO:0007669"/>
    <property type="project" value="TreeGrafter"/>
</dbReference>
<keyword evidence="6 16" id="KW-0679">Respiratory chain</keyword>
<evidence type="ECO:0000256" key="7">
    <source>
        <dbReference type="ARBA" id="ARBA00022692"/>
    </source>
</evidence>
<dbReference type="Pfam" id="PF00033">
    <property type="entry name" value="Cytochrome_B"/>
    <property type="match status" value="1"/>
</dbReference>
<evidence type="ECO:0000256" key="1">
    <source>
        <dbReference type="ARBA" id="ARBA00002566"/>
    </source>
</evidence>
<dbReference type="CDD" id="cd00284">
    <property type="entry name" value="Cytochrome_b_N"/>
    <property type="match status" value="1"/>
</dbReference>
<dbReference type="PANTHER" id="PTHR19271">
    <property type="entry name" value="CYTOCHROME B"/>
    <property type="match status" value="1"/>
</dbReference>
<organism evidence="19">
    <name type="scientific">Doliolum nationalis</name>
    <name type="common">Planktonic tunicate</name>
    <dbReference type="NCBI Taxonomy" id="76841"/>
    <lineage>
        <taxon>Eukaryota</taxon>
        <taxon>Metazoa</taxon>
        <taxon>Chordata</taxon>
        <taxon>Tunicata</taxon>
        <taxon>Thaliacea</taxon>
        <taxon>Doliolida</taxon>
        <taxon>Doliolidae</taxon>
        <taxon>Doliolum</taxon>
    </lineage>
</organism>
<dbReference type="PROSITE" id="PS51003">
    <property type="entry name" value="CYTB_CTER"/>
    <property type="match status" value="1"/>
</dbReference>
<evidence type="ECO:0000256" key="5">
    <source>
        <dbReference type="ARBA" id="ARBA00022617"/>
    </source>
</evidence>
<dbReference type="Gene3D" id="1.20.810.10">
    <property type="entry name" value="Cytochrome Bc1 Complex, Chain C"/>
    <property type="match status" value="1"/>
</dbReference>
<dbReference type="GO" id="GO:0016491">
    <property type="term" value="F:oxidoreductase activity"/>
    <property type="evidence" value="ECO:0007669"/>
    <property type="project" value="UniProtKB-UniRule"/>
</dbReference>
<evidence type="ECO:0000313" key="19">
    <source>
        <dbReference type="EMBL" id="BAD86520.1"/>
    </source>
</evidence>
<dbReference type="AlphaFoldDB" id="Q5KT46"/>
<evidence type="ECO:0000256" key="8">
    <source>
        <dbReference type="ARBA" id="ARBA00022723"/>
    </source>
</evidence>
<keyword evidence="13" id="KW-0830">Ubiquinone</keyword>
<dbReference type="InterPro" id="IPR005797">
    <property type="entry name" value="Cyt_b/b6_N"/>
</dbReference>
<keyword evidence="9" id="KW-0999">Mitochondrion inner membrane</keyword>
<feature type="transmembrane region" description="Helical" evidence="16">
    <location>
        <begin position="74"/>
        <end position="95"/>
    </location>
</feature>
<evidence type="ECO:0000256" key="15">
    <source>
        <dbReference type="ARBA" id="ARBA00023136"/>
    </source>
</evidence>
<evidence type="ECO:0000256" key="11">
    <source>
        <dbReference type="ARBA" id="ARBA00022989"/>
    </source>
</evidence>
<evidence type="ECO:0000256" key="16">
    <source>
        <dbReference type="RuleBase" id="RU362117"/>
    </source>
</evidence>
<keyword evidence="12 16" id="KW-0408">Iron</keyword>
<keyword evidence="15 16" id="KW-0472">Membrane</keyword>
<dbReference type="GO" id="GO:0006122">
    <property type="term" value="P:mitochondrial electron transport, ubiquinol to cytochrome c"/>
    <property type="evidence" value="ECO:0007669"/>
    <property type="project" value="TreeGrafter"/>
</dbReference>
<keyword evidence="11 16" id="KW-1133">Transmembrane helix</keyword>
<dbReference type="EMBL" id="AB176541">
    <property type="protein sequence ID" value="BAD86520.1"/>
    <property type="molecule type" value="Genomic_DNA"/>
</dbReference>
<feature type="transmembrane region" description="Helical" evidence="16">
    <location>
        <begin position="175"/>
        <end position="195"/>
    </location>
</feature>
<evidence type="ECO:0000256" key="10">
    <source>
        <dbReference type="ARBA" id="ARBA00022982"/>
    </source>
</evidence>
<dbReference type="SUPFAM" id="SSF81648">
    <property type="entry name" value="a domain/subunit of cytochrome bc1 complex (Ubiquinol-cytochrome c reductase)"/>
    <property type="match status" value="1"/>
</dbReference>
<keyword evidence="4 16" id="KW-0813">Transport</keyword>
<dbReference type="InterPro" id="IPR048259">
    <property type="entry name" value="Cytochrome_b_N_euk/bac"/>
</dbReference>
<geneLocation type="mitochondrion" evidence="19"/>
<protein>
    <recommendedName>
        <fullName evidence="3 16">Cytochrome b</fullName>
    </recommendedName>
</protein>
<evidence type="ECO:0000259" key="18">
    <source>
        <dbReference type="PROSITE" id="PS51003"/>
    </source>
</evidence>
<gene>
    <name evidence="19" type="primary">cob</name>
</gene>
<keyword evidence="5 16" id="KW-0349">Heme</keyword>
<proteinExistence type="inferred from homology"/>
<feature type="transmembrane region" description="Helical" evidence="16">
    <location>
        <begin position="283"/>
        <end position="302"/>
    </location>
</feature>
<evidence type="ECO:0000256" key="9">
    <source>
        <dbReference type="ARBA" id="ARBA00022792"/>
    </source>
</evidence>
<keyword evidence="10 16" id="KW-0249">Electron transport</keyword>
<dbReference type="GO" id="GO:0005743">
    <property type="term" value="C:mitochondrial inner membrane"/>
    <property type="evidence" value="ECO:0007669"/>
    <property type="project" value="UniProtKB-SubCell"/>
</dbReference>
<keyword evidence="14 16" id="KW-0496">Mitochondrion</keyword>
<feature type="transmembrane region" description="Helical" evidence="16">
    <location>
        <begin position="337"/>
        <end position="358"/>
    </location>
</feature>
<feature type="transmembrane region" description="Helical" evidence="16">
    <location>
        <begin position="26"/>
        <end position="53"/>
    </location>
</feature>
<feature type="transmembrane region" description="Helical" evidence="16">
    <location>
        <begin position="107"/>
        <end position="130"/>
    </location>
</feature>
<keyword evidence="7 16" id="KW-0812">Transmembrane</keyword>
<name>Q5KT46_DOLNA</name>
<dbReference type="InterPro" id="IPR036150">
    <property type="entry name" value="Cyt_b/b6_C_sf"/>
</dbReference>
<dbReference type="GO" id="GO:0046872">
    <property type="term" value="F:metal ion binding"/>
    <property type="evidence" value="ECO:0007669"/>
    <property type="project" value="UniProtKB-UniRule"/>
</dbReference>
<keyword evidence="8 16" id="KW-0479">Metal-binding</keyword>
<evidence type="ECO:0000256" key="13">
    <source>
        <dbReference type="ARBA" id="ARBA00023075"/>
    </source>
</evidence>
<comment type="cofactor">
    <cofactor evidence="16">
        <name>heme b</name>
        <dbReference type="ChEBI" id="CHEBI:60344"/>
    </cofactor>
    <text evidence="16">Binds 2 heme groups non-covalently.</text>
</comment>
<feature type="transmembrane region" description="Helical" evidence="16">
    <location>
        <begin position="137"/>
        <end position="155"/>
    </location>
</feature>
<accession>Q5KT46</accession>
<feature type="domain" description="Cytochrome b/b6 N-terminal region profile" evidence="17">
    <location>
        <begin position="1"/>
        <end position="205"/>
    </location>
</feature>
<sequence>MWRDGNLAGIVLGTFHRLPCPINLNYFWNFGSTLGLVLGIQIVTGLLLTMHYSAGIDIAFESVSHIERDVNYGWLIRPVHANGAGFFLGLIYLHVGRGIFYKRYMNTLAWLVGVALLVLSMGTAFLGYVLPWGQMSYWAATVITNLLSVVPYGPAFVEWVWGGFSVNNPTLMRFYTLHFLFPFVLAFLSLLHLVFIHDFTSGHPLGGFSAKKIDFWPYFGVKDIFGFMFMLLALLFLVFFFPQIMGDVENYKEANPLVTPAHIKPEWYFLFAYTILRCIPNKAAGVAGMFGALGVLALFPLARKKTSTRLSYRLVFFCWVINAILLTWLGGCPVKEVYVYLSQICSVLYFGLIGGMLAL</sequence>